<dbReference type="EMBL" id="JADWYK010000024">
    <property type="protein sequence ID" value="MBG8556355.1"/>
    <property type="molecule type" value="Genomic_DNA"/>
</dbReference>
<sequence length="104" mass="12172">MADKNDFSEIITDILLELQKHSSVLRTVVDVQERMLTVQEQMQRTQEKILDRLDRNEAGFNAFAGTVLDHLGDIKSDLRGIRTTVFQDHEERLRRLEDFMRRAG</sequence>
<organism evidence="1 2">
    <name type="scientific">Hymenobacter guriensis</name>
    <dbReference type="NCBI Taxonomy" id="2793065"/>
    <lineage>
        <taxon>Bacteria</taxon>
        <taxon>Pseudomonadati</taxon>
        <taxon>Bacteroidota</taxon>
        <taxon>Cytophagia</taxon>
        <taxon>Cytophagales</taxon>
        <taxon>Hymenobacteraceae</taxon>
        <taxon>Hymenobacter</taxon>
    </lineage>
</organism>
<dbReference type="Proteomes" id="UP000601099">
    <property type="component" value="Unassembled WGS sequence"/>
</dbReference>
<keyword evidence="2" id="KW-1185">Reference proteome</keyword>
<dbReference type="RefSeq" id="WP_196957372.1">
    <property type="nucleotide sequence ID" value="NZ_JADWYK010000024.1"/>
</dbReference>
<protein>
    <submittedName>
        <fullName evidence="1">Uncharacterized protein</fullName>
    </submittedName>
</protein>
<reference evidence="1 2" key="1">
    <citation type="submission" date="2020-11" db="EMBL/GenBank/DDBJ databases">
        <title>Hymenobacter sp.</title>
        <authorList>
            <person name="Kim M.K."/>
        </authorList>
    </citation>
    <scope>NUCLEOTIDE SEQUENCE [LARGE SCALE GENOMIC DNA]</scope>
    <source>
        <strain evidence="1 2">BT594</strain>
    </source>
</reference>
<accession>A0ABS0L8A3</accession>
<evidence type="ECO:0000313" key="2">
    <source>
        <dbReference type="Proteomes" id="UP000601099"/>
    </source>
</evidence>
<comment type="caution">
    <text evidence="1">The sequence shown here is derived from an EMBL/GenBank/DDBJ whole genome shotgun (WGS) entry which is preliminary data.</text>
</comment>
<proteinExistence type="predicted"/>
<gene>
    <name evidence="1" type="ORF">I5L79_22605</name>
</gene>
<name>A0ABS0L8A3_9BACT</name>
<evidence type="ECO:0000313" key="1">
    <source>
        <dbReference type="EMBL" id="MBG8556355.1"/>
    </source>
</evidence>